<dbReference type="PANTHER" id="PTHR32470:SF2">
    <property type="entry name" value="NADH DEHYDROGENASE [UBIQUINONE] 1 ALPHA SUBCOMPLEX ASSEMBLY FACTOR 2"/>
    <property type="match status" value="1"/>
</dbReference>
<dbReference type="GO" id="GO:0045271">
    <property type="term" value="C:respiratory chain complex I"/>
    <property type="evidence" value="ECO:0007669"/>
    <property type="project" value="InterPro"/>
</dbReference>
<gene>
    <name evidence="2" type="ORF">DEA37_0002437</name>
</gene>
<dbReference type="AlphaFoldDB" id="A0A5J4NPS9"/>
<proteinExistence type="inferred from homology"/>
<keyword evidence="3" id="KW-1185">Reference proteome</keyword>
<comment type="similarity">
    <text evidence="1">Belongs to the complex I NDUFA12 subunit family.</text>
</comment>
<dbReference type="GO" id="GO:0005739">
    <property type="term" value="C:mitochondrion"/>
    <property type="evidence" value="ECO:0007669"/>
    <property type="project" value="TreeGrafter"/>
</dbReference>
<dbReference type="InterPro" id="IPR007763">
    <property type="entry name" value="NDUFA12"/>
</dbReference>
<dbReference type="EMBL" id="QNGE01001483">
    <property type="protein sequence ID" value="KAA3677484.1"/>
    <property type="molecule type" value="Genomic_DNA"/>
</dbReference>
<name>A0A5J4NPS9_9TREM</name>
<keyword evidence="2" id="KW-0830">Ubiquinone</keyword>
<dbReference type="Pfam" id="PF05071">
    <property type="entry name" value="NDUFA12"/>
    <property type="match status" value="1"/>
</dbReference>
<dbReference type="InterPro" id="IPR052618">
    <property type="entry name" value="ComplexI_NDUFA12"/>
</dbReference>
<protein>
    <submittedName>
        <fullName evidence="2">NADH dehydrogenase [ubiquinone] 1 alpha subcomplex assembly factor 2</fullName>
    </submittedName>
</protein>
<evidence type="ECO:0000256" key="1">
    <source>
        <dbReference type="ARBA" id="ARBA00007355"/>
    </source>
</evidence>
<evidence type="ECO:0000313" key="2">
    <source>
        <dbReference type="EMBL" id="KAA3677484.1"/>
    </source>
</evidence>
<sequence length="169" mass="19050">MHASDLALTRIPLARSFGTTAVKTGRVLRQIYLTLRSAWYRKRPVLVGTDDHGNRFFEAPPNKGSEHPSKAKYPQRFVLLPGQKNLEDAWMTLQTDLPAMSTEWHSWLRHRREDPPTAEEIAANAAASRHRVKLASQLEVFDSVGLAALYTVLGKFGCRGEGPIMWIDL</sequence>
<reference evidence="2 3" key="1">
    <citation type="journal article" date="2019" name="Gigascience">
        <title>Whole-genome sequence of the oriental lung fluke Paragonimus westermani.</title>
        <authorList>
            <person name="Oey H."/>
            <person name="Zakrzewski M."/>
            <person name="Narain K."/>
            <person name="Devi K.R."/>
            <person name="Agatsuma T."/>
            <person name="Nawaratna S."/>
            <person name="Gobert G.N."/>
            <person name="Jones M.K."/>
            <person name="Ragan M.A."/>
            <person name="McManus D.P."/>
            <person name="Krause L."/>
        </authorList>
    </citation>
    <scope>NUCLEOTIDE SEQUENCE [LARGE SCALE GENOMIC DNA]</scope>
    <source>
        <strain evidence="2 3">IND2009</strain>
    </source>
</reference>
<organism evidence="2 3">
    <name type="scientific">Paragonimus westermani</name>
    <dbReference type="NCBI Taxonomy" id="34504"/>
    <lineage>
        <taxon>Eukaryota</taxon>
        <taxon>Metazoa</taxon>
        <taxon>Spiralia</taxon>
        <taxon>Lophotrochozoa</taxon>
        <taxon>Platyhelminthes</taxon>
        <taxon>Trematoda</taxon>
        <taxon>Digenea</taxon>
        <taxon>Plagiorchiida</taxon>
        <taxon>Troglotremata</taxon>
        <taxon>Troglotrematidae</taxon>
        <taxon>Paragonimus</taxon>
    </lineage>
</organism>
<dbReference type="GO" id="GO:0032981">
    <property type="term" value="P:mitochondrial respiratory chain complex I assembly"/>
    <property type="evidence" value="ECO:0007669"/>
    <property type="project" value="TreeGrafter"/>
</dbReference>
<dbReference type="PANTHER" id="PTHR32470">
    <property type="entry name" value="ADH DEHYDROGENASE [UBIQUINONE] 1 ALPHA SUBCOMPLEX ASSEMBLY FACTOR 2"/>
    <property type="match status" value="1"/>
</dbReference>
<comment type="caution">
    <text evidence="2">The sequence shown here is derived from an EMBL/GenBank/DDBJ whole genome shotgun (WGS) entry which is preliminary data.</text>
</comment>
<evidence type="ECO:0000313" key="3">
    <source>
        <dbReference type="Proteomes" id="UP000324629"/>
    </source>
</evidence>
<dbReference type="Proteomes" id="UP000324629">
    <property type="component" value="Unassembled WGS sequence"/>
</dbReference>
<accession>A0A5J4NPS9</accession>